<dbReference type="CDD" id="cd19941">
    <property type="entry name" value="TIL"/>
    <property type="match status" value="2"/>
</dbReference>
<feature type="domain" description="VWFD" evidence="12">
    <location>
        <begin position="614"/>
        <end position="788"/>
    </location>
</feature>
<feature type="region of interest" description="Disordered" evidence="7">
    <location>
        <begin position="22"/>
        <end position="278"/>
    </location>
</feature>
<dbReference type="Pfam" id="PF00094">
    <property type="entry name" value="VWD"/>
    <property type="match status" value="3"/>
</dbReference>
<dbReference type="Gene3D" id="2.10.70.10">
    <property type="entry name" value="Complement Module, domain 1"/>
    <property type="match status" value="1"/>
</dbReference>
<feature type="compositionally biased region" description="Low complexity" evidence="7">
    <location>
        <begin position="218"/>
        <end position="240"/>
    </location>
</feature>
<dbReference type="InterPro" id="IPR014853">
    <property type="entry name" value="VWF/SSPO/ZAN-like_Cys-rich_dom"/>
</dbReference>
<dbReference type="SMART" id="SM00216">
    <property type="entry name" value="VWD"/>
    <property type="match status" value="3"/>
</dbReference>
<dbReference type="OrthoDB" id="6262482at2759"/>
<dbReference type="SUPFAM" id="SSF57603">
    <property type="entry name" value="FnI-like domain"/>
    <property type="match status" value="1"/>
</dbReference>
<feature type="region of interest" description="Disordered" evidence="7">
    <location>
        <begin position="1691"/>
        <end position="2152"/>
    </location>
</feature>
<dbReference type="PROSITE" id="PS51233">
    <property type="entry name" value="VWFD"/>
    <property type="match status" value="3"/>
</dbReference>
<feature type="compositionally biased region" description="Low complexity" evidence="7">
    <location>
        <begin position="53"/>
        <end position="94"/>
    </location>
</feature>
<evidence type="ECO:0000259" key="9">
    <source>
        <dbReference type="PROSITE" id="PS01225"/>
    </source>
</evidence>
<evidence type="ECO:0000256" key="7">
    <source>
        <dbReference type="SAM" id="MobiDB-lite"/>
    </source>
</evidence>
<evidence type="ECO:0000313" key="14">
    <source>
        <dbReference type="RefSeq" id="XP_041442398.1"/>
    </source>
</evidence>
<dbReference type="PANTHER" id="PTHR47246">
    <property type="entry name" value="MUCIN-19"/>
    <property type="match status" value="1"/>
</dbReference>
<evidence type="ECO:0000256" key="8">
    <source>
        <dbReference type="SAM" id="SignalP"/>
    </source>
</evidence>
<feature type="region of interest" description="Disordered" evidence="7">
    <location>
        <begin position="1436"/>
        <end position="1640"/>
    </location>
</feature>
<dbReference type="InterPro" id="IPR002919">
    <property type="entry name" value="TIL_dom"/>
</dbReference>
<dbReference type="InterPro" id="IPR001007">
    <property type="entry name" value="VWF_dom"/>
</dbReference>
<evidence type="ECO:0000256" key="5">
    <source>
        <dbReference type="PROSITE-ProRule" id="PRU00039"/>
    </source>
</evidence>
<dbReference type="Pfam" id="PF08742">
    <property type="entry name" value="C8"/>
    <property type="match status" value="2"/>
</dbReference>
<dbReference type="Pfam" id="PF01826">
    <property type="entry name" value="TIL"/>
    <property type="match status" value="1"/>
</dbReference>
<feature type="compositionally biased region" description="Polar residues" evidence="7">
    <location>
        <begin position="95"/>
        <end position="176"/>
    </location>
</feature>
<dbReference type="PROSITE" id="PS01185">
    <property type="entry name" value="CTCK_1"/>
    <property type="match status" value="1"/>
</dbReference>
<feature type="compositionally biased region" description="Polar residues" evidence="7">
    <location>
        <begin position="1733"/>
        <end position="2145"/>
    </location>
</feature>
<evidence type="ECO:0000313" key="15">
    <source>
        <dbReference type="RefSeq" id="XP_041442399.1"/>
    </source>
</evidence>
<dbReference type="PROSITE" id="PS50923">
    <property type="entry name" value="SUSHI"/>
    <property type="match status" value="1"/>
</dbReference>
<dbReference type="GO" id="GO:0005201">
    <property type="term" value="F:extracellular matrix structural constituent"/>
    <property type="evidence" value="ECO:0000318"/>
    <property type="project" value="GO_Central"/>
</dbReference>
<reference evidence="14 15" key="1">
    <citation type="submission" date="2025-04" db="UniProtKB">
        <authorList>
            <consortium name="RefSeq"/>
        </authorList>
    </citation>
    <scope>IDENTIFICATION</scope>
    <source>
        <strain evidence="14 15">J_2021</strain>
        <tissue evidence="14 15">Erythrocytes</tissue>
    </source>
</reference>
<evidence type="ECO:0000313" key="13">
    <source>
        <dbReference type="Proteomes" id="UP000186698"/>
    </source>
</evidence>
<feature type="domain" description="CTCK" evidence="9">
    <location>
        <begin position="2354"/>
        <end position="2445"/>
    </location>
</feature>
<feature type="compositionally biased region" description="Low complexity" evidence="7">
    <location>
        <begin position="1590"/>
        <end position="1616"/>
    </location>
</feature>
<dbReference type="KEGG" id="xla:373745"/>
<dbReference type="SMART" id="SM00832">
    <property type="entry name" value="C8"/>
    <property type="match status" value="2"/>
</dbReference>
<evidence type="ECO:0000256" key="2">
    <source>
        <dbReference type="ARBA" id="ARBA00022525"/>
    </source>
</evidence>
<dbReference type="Pfam" id="PF25962">
    <property type="entry name" value="TIL_OTOGL_Mucin"/>
    <property type="match status" value="1"/>
</dbReference>
<dbReference type="InterPro" id="IPR000436">
    <property type="entry name" value="Sushi_SCR_CCP_dom"/>
</dbReference>
<feature type="compositionally biased region" description="Polar residues" evidence="7">
    <location>
        <begin position="1617"/>
        <end position="1626"/>
    </location>
</feature>
<dbReference type="InterPro" id="IPR036084">
    <property type="entry name" value="Ser_inhib-like_sf"/>
</dbReference>
<dbReference type="SUPFAM" id="SSF57535">
    <property type="entry name" value="Complement control module/SCR domain"/>
    <property type="match status" value="1"/>
</dbReference>
<keyword evidence="3" id="KW-0677">Repeat</keyword>
<feature type="compositionally biased region" description="Low complexity" evidence="7">
    <location>
        <begin position="177"/>
        <end position="210"/>
    </location>
</feature>
<dbReference type="InterPro" id="IPR058753">
    <property type="entry name" value="TIL_OTOGL_Mucin"/>
</dbReference>
<feature type="domain" description="VWFC" evidence="10">
    <location>
        <begin position="2222"/>
        <end position="2287"/>
    </location>
</feature>
<evidence type="ECO:0000259" key="11">
    <source>
        <dbReference type="PROSITE" id="PS50923"/>
    </source>
</evidence>
<keyword evidence="13" id="KW-1185">Reference proteome</keyword>
<dbReference type="SUPFAM" id="SSF57567">
    <property type="entry name" value="Serine protease inhibitors"/>
    <property type="match status" value="3"/>
</dbReference>
<feature type="chain" id="PRO_5044692493" evidence="8">
    <location>
        <begin position="22"/>
        <end position="2451"/>
    </location>
</feature>
<evidence type="ECO:0000256" key="6">
    <source>
        <dbReference type="PROSITE-ProRule" id="PRU00302"/>
    </source>
</evidence>
<dbReference type="Gene3D" id="2.10.25.10">
    <property type="entry name" value="Laminin"/>
    <property type="match status" value="2"/>
</dbReference>
<evidence type="ECO:0000256" key="4">
    <source>
        <dbReference type="ARBA" id="ARBA00023157"/>
    </source>
</evidence>
<dbReference type="FunFam" id="2.10.70.10:FF:000002">
    <property type="entry name" value="CUB and Sushi multiple domains 3"/>
    <property type="match status" value="1"/>
</dbReference>
<keyword evidence="2" id="KW-0964">Secreted</keyword>
<feature type="compositionally biased region" description="Low complexity" evidence="7">
    <location>
        <begin position="1436"/>
        <end position="1535"/>
    </location>
</feature>
<dbReference type="SMART" id="SM00041">
    <property type="entry name" value="CT"/>
    <property type="match status" value="1"/>
</dbReference>
<organism evidence="13 15">
    <name type="scientific">Xenopus laevis</name>
    <name type="common">African clawed frog</name>
    <dbReference type="NCBI Taxonomy" id="8355"/>
    <lineage>
        <taxon>Eukaryota</taxon>
        <taxon>Metazoa</taxon>
        <taxon>Chordata</taxon>
        <taxon>Craniata</taxon>
        <taxon>Vertebrata</taxon>
        <taxon>Euteleostomi</taxon>
        <taxon>Amphibia</taxon>
        <taxon>Batrachia</taxon>
        <taxon>Anura</taxon>
        <taxon>Pipoidea</taxon>
        <taxon>Pipidae</taxon>
        <taxon>Xenopodinae</taxon>
        <taxon>Xenopus</taxon>
        <taxon>Xenopus</taxon>
    </lineage>
</organism>
<evidence type="ECO:0000259" key="12">
    <source>
        <dbReference type="PROSITE" id="PS51233"/>
    </source>
</evidence>
<feature type="signal peptide" evidence="8">
    <location>
        <begin position="1"/>
        <end position="21"/>
    </location>
</feature>
<dbReference type="RefSeq" id="XP_041442398.1">
    <property type="nucleotide sequence ID" value="XM_041586464.1"/>
</dbReference>
<dbReference type="CTD" id="373745"/>
<dbReference type="CDD" id="cd00033">
    <property type="entry name" value="CCP"/>
    <property type="match status" value="1"/>
</dbReference>
<evidence type="ECO:0000259" key="10">
    <source>
        <dbReference type="PROSITE" id="PS50184"/>
    </source>
</evidence>
<accession>A0A8J1MKV6</accession>
<feature type="disulfide bond" evidence="5">
    <location>
        <begin position="2389"/>
        <end position="2441"/>
    </location>
</feature>
<dbReference type="InterPro" id="IPR001846">
    <property type="entry name" value="VWF_type-D"/>
</dbReference>
<feature type="compositionally biased region" description="Low complexity" evidence="7">
    <location>
        <begin position="1694"/>
        <end position="1732"/>
    </location>
</feature>
<name>A0A8J1MKV6_XENLA</name>
<feature type="compositionally biased region" description="Polar residues" evidence="7">
    <location>
        <begin position="260"/>
        <end position="276"/>
    </location>
</feature>
<comment type="caution">
    <text evidence="5">Lacks conserved residue(s) required for the propagation of feature annotation.</text>
</comment>
<dbReference type="Proteomes" id="UP000186698">
    <property type="component" value="Chromosome 3L"/>
</dbReference>
<dbReference type="SMART" id="SM00214">
    <property type="entry name" value="VWC"/>
    <property type="match status" value="2"/>
</dbReference>
<feature type="domain" description="VWFD" evidence="12">
    <location>
        <begin position="1073"/>
        <end position="1245"/>
    </location>
</feature>
<gene>
    <name evidence="14 15 16" type="primary">csmd1-a</name>
</gene>
<dbReference type="GO" id="GO:0031012">
    <property type="term" value="C:extracellular matrix"/>
    <property type="evidence" value="ECO:0000318"/>
    <property type="project" value="GO_Central"/>
</dbReference>
<feature type="domain" description="VWFD" evidence="12">
    <location>
        <begin position="275"/>
        <end position="443"/>
    </location>
</feature>
<proteinExistence type="predicted"/>
<keyword evidence="4 5" id="KW-1015">Disulfide bond</keyword>
<dbReference type="RefSeq" id="XP_041442400.1">
    <property type="nucleotide sequence ID" value="XM_041586466.1"/>
</dbReference>
<evidence type="ECO:0000256" key="1">
    <source>
        <dbReference type="ARBA" id="ARBA00004613"/>
    </source>
</evidence>
<dbReference type="PROSITE" id="PS50184">
    <property type="entry name" value="VWFC_2"/>
    <property type="match status" value="1"/>
</dbReference>
<dbReference type="InterPro" id="IPR035976">
    <property type="entry name" value="Sushi/SCR/CCP_sf"/>
</dbReference>
<dbReference type="GO" id="GO:0005615">
    <property type="term" value="C:extracellular space"/>
    <property type="evidence" value="ECO:0000318"/>
    <property type="project" value="GO_Central"/>
</dbReference>
<dbReference type="SMART" id="SM00032">
    <property type="entry name" value="CCP"/>
    <property type="match status" value="1"/>
</dbReference>
<dbReference type="SMART" id="SM00215">
    <property type="entry name" value="VWC_out"/>
    <property type="match status" value="2"/>
</dbReference>
<evidence type="ECO:0000256" key="3">
    <source>
        <dbReference type="ARBA" id="ARBA00022737"/>
    </source>
</evidence>
<evidence type="ECO:0000313" key="16">
    <source>
        <dbReference type="RefSeq" id="XP_041442400.1"/>
    </source>
</evidence>
<dbReference type="GeneID" id="373745"/>
<protein>
    <submittedName>
        <fullName evidence="14">Mucin-19 isoform X1</fullName>
    </submittedName>
    <submittedName>
        <fullName evidence="15">Mucin-19 isoform X2</fullName>
    </submittedName>
    <submittedName>
        <fullName evidence="16">Mucin-19 isoform X3</fullName>
    </submittedName>
</protein>
<dbReference type="InterPro" id="IPR006207">
    <property type="entry name" value="Cys_knot_C"/>
</dbReference>
<dbReference type="PROSITE" id="PS01225">
    <property type="entry name" value="CTCK_2"/>
    <property type="match status" value="1"/>
</dbReference>
<comment type="subcellular location">
    <subcellularLocation>
        <location evidence="1">Secreted</location>
    </subcellularLocation>
</comment>
<feature type="domain" description="Sushi" evidence="11">
    <location>
        <begin position="1632"/>
        <end position="1689"/>
    </location>
</feature>
<dbReference type="PANTHER" id="PTHR47246:SF1">
    <property type="entry name" value="MUCIN-19"/>
    <property type="match status" value="1"/>
</dbReference>
<feature type="disulfide bond" evidence="5">
    <location>
        <begin position="2385"/>
        <end position="2439"/>
    </location>
</feature>
<dbReference type="RefSeq" id="XP_041442399.1">
    <property type="nucleotide sequence ID" value="XM_041586465.1"/>
</dbReference>
<feature type="compositionally biased region" description="Polar residues" evidence="7">
    <location>
        <begin position="1536"/>
        <end position="1589"/>
    </location>
</feature>
<sequence>MSLRVLTVIILLLVLCSYADSQSGKKQGGRAKGGKYKDSGSDESRGARAKGGPAKATTAEAPATTVEPPAPTAEAPVTDAAAPADTDSETPAATNSETPAASDSETPAATDSETPAATNSETPAASDSETPAATDSETPAATDSETPAATNSETPAASDSETPAATDSETPAATDSETPAATDSETPAATDAETPAATDSATPAATDSETPVATESQTPAATDSETPAATDAETPATDTEAPADEAPVEVKNEEPAVAAQESTTPASPEENGSTGECGTWGQGTYKTLHGQMFHCKSKSTISFCRHCGDNAEFNVETKRKEEGHFEKLRFQIDGVEVEANDNDEIYINNKKISNEQYNDKQVRLRRNGIYMQFYNHQEDVKVTWHKNQFSLMLNKAYETCGLCGGSKDNTDDKTFFESQIIEKDGETEFITSDPEDEGTKYCSKIISKWFSSLDYGSASQEDYIKACACEHNSCTENDKRACTCSTFMELARMSGNGGCSDSWRSWRQDEDVICAVPLQCPENQVYDECAPTFNPPCSNQAPLQEKGVVAGCACPEGLLVDDMGGGNKCVPKSSCPCTFRDNTYQSGETRESTCNSVCTCNGGTWTCSKGSCPGICKVEEGVYVTTYDGITYSMHGNCVYIISMHTSWLVYAKLSQSQDAQSSTIINSVSLVLNLGNQESTYTFNRDGSIINEKMTNQNVFQSDQLSISRSGTFIIVLTHLHVNLLIQTGTTMQFYISVPSTGYEDTEGPCGSFNHKADDDFMSNQKMPESSPETFVGFWKMSSCSDPVKPTCIDLEKELFANQQCSQLKDPNGAFAKCHSTVLYRSFYERCVHLTCISQDMTVSMCTELRNYAMACAEQGIYIHEWGNELCKEECKNNQVLDYHYVSCYQTCFSISNGDSSCVPGGIKALLCGCSEGQYPNADGVCVPKGDCDCHLNYDTLKANETIVIDERECACIDGRVQCTTKGENASEICTGGAQFVDCNFPNSRKRTELGCNSRHLKLPQGEGECKPGCYCPEPLVRDSKGECIDPSDCPCQYGGNDYENGKIVRHSCNKCVCKKGTWDCTQNKCQTQCHIYGDGQLHTFDGLWYNFDGVCQYVLVTDYCSEGNGTFRISAQSVACCQDGLTCARKVVISFQNTNIILQDGQVKIEHSGDCSVSHSHDVYSVRKEGLFHLIMFKFGITVLWDGSTRVSTILDPELRGKVCGLCGNNNGDLKDDFMARDGSVAFEIVKFAKSWKTDPSCRDSEVQIYPCDLNGYCKPWALRKCQFIKEDTFKACHKKVDPTPYYDACVREACVCDLEGKYLGFCTNVAMYAEACRRADVCIQWRTPELCPVYCDYYNQPGECTWHYKPCGSVPVKTCHNQAMSSNFSKYLEGCYAKCSGKAAYLDENFMKCVPLSKCSCLYNGRVIPANQAITDECGKKCHCMKGSVTCTVPSVSSEESTPAPTETTVSSEESTPAPTETEETTPAPTETTVPSDVSTPAPTETTVPSEESTPAPTETTVPSEESTPAPTEITVPSEESTPAPTETTVPSGESTPAPSETTVPSGESTPAPSETTVPSGESTPAPSETTGESTPAPSETTVPSGESTPAPSETTVPSEESTPAPTETTVPSGESTPAPTETTEIKKGGCADPGIPMYGKRNGSSFLHGDVLTFECQASFELMGEKTIICQQNNQWSGNTPSCVFKSTVPSGETTPAPTETTVSTTAPRETTEETTPAPSETTGESTPAPSETTVPSRESTPAPSETTGESTPAPSETTGESTPAPSETTGESTPAPSETTGESTPAPSETTGESTPAPSETTGESTPAPSETTGESTPAPSETTGESTPAPSETTGESTPAPSETTGESTPAPSETTGESTPAPSETTGESTPAPSETTGESTPAPSETTGESTPAPSETTGESTPAPSETTGESTPAPSETTGESTPAPSETTGESTPAPSETTGESTPAPSETTGESTPAPSETTGESTPAPSETTGESTPAPSETTGESTPAPSETTGESTPAPSETTGESTPAPSETTGESTPAPSETTGESTPAPSETTGESTPAPSETTGESTPAPSETTGESTPAPSETTGESTPAPSETTGESTPAPSETTGESTPAPSETTVPSGESTPAPSETTVPSVPSGESTPAPSETTELRIIPPEVSTVAVPVTTGQITPAVTTEHSTEEILTLPPPVVGPVLPAKPTVDISKYTNTTTTKSTVPTTTIPPKATCCGSSGESVQAGHMWQTGCDVCTCNGTSGKTQCAPRQCEKEIICKSDERRVLRKPGKSCCGYCEPLTCKHNGTEYKLGATFIDKSNPCITYRCDASGLTVNVKSCPNEQVCSKSERTYDSDGCCFSCDTSCKPVPATVGIQGEYDYQNEKTNCSANIIMAKCSGQCQHKLTYDTIDNKVVTKCRCCKADRVEPRKAHLVCDNGKKKIYKYKHITSCKCTSCTAYNIRL</sequence>
<feature type="compositionally biased region" description="Basic and acidic residues" evidence="7">
    <location>
        <begin position="35"/>
        <end position="46"/>
    </location>
</feature>
<keyword evidence="6" id="KW-0768">Sushi</keyword>
<keyword evidence="8" id="KW-0732">Signal</keyword>
<feature type="disulfide bond" evidence="6">
    <location>
        <begin position="1660"/>
        <end position="1687"/>
    </location>
</feature>